<dbReference type="InterPro" id="IPR052912">
    <property type="entry name" value="UPF0111_domain"/>
</dbReference>
<organism evidence="2 3">
    <name type="scientific">Vagococcus zengguangii</name>
    <dbReference type="NCBI Taxonomy" id="2571750"/>
    <lineage>
        <taxon>Bacteria</taxon>
        <taxon>Bacillati</taxon>
        <taxon>Bacillota</taxon>
        <taxon>Bacilli</taxon>
        <taxon>Lactobacillales</taxon>
        <taxon>Enterococcaceae</taxon>
        <taxon>Vagococcus</taxon>
    </lineage>
</organism>
<dbReference type="InterPro" id="IPR038078">
    <property type="entry name" value="PhoU-like_sf"/>
</dbReference>
<comment type="similarity">
    <text evidence="1">Belongs to the UPF0111 family.</text>
</comment>
<accession>A0A4D7CTC6</accession>
<keyword evidence="3" id="KW-1185">Reference proteome</keyword>
<dbReference type="RefSeq" id="WP_136952535.1">
    <property type="nucleotide sequence ID" value="NZ_CP039712.1"/>
</dbReference>
<protein>
    <submittedName>
        <fullName evidence="2">DUF47 family protein</fullName>
    </submittedName>
</protein>
<dbReference type="Gene3D" id="1.20.58.220">
    <property type="entry name" value="Phosphate transport system protein phou homolog 2, domain 2"/>
    <property type="match status" value="1"/>
</dbReference>
<reference evidence="2 3" key="1">
    <citation type="submission" date="2019-04" db="EMBL/GenBank/DDBJ databases">
        <title>Vagococcus sp. nov., isolated from faeces of yaks (Bos grunniens).</title>
        <authorList>
            <person name="Ge Y."/>
        </authorList>
    </citation>
    <scope>NUCLEOTIDE SEQUENCE [LARGE SCALE GENOMIC DNA]</scope>
    <source>
        <strain evidence="2 3">MN-17</strain>
    </source>
</reference>
<name>A0A4D7CTC6_9ENTE</name>
<dbReference type="PANTHER" id="PTHR37298">
    <property type="entry name" value="UPF0111 PROTEIN YKAA"/>
    <property type="match status" value="1"/>
</dbReference>
<dbReference type="AlphaFoldDB" id="A0A4D7CTC6"/>
<sequence length="207" mass="23942">MARKKEFNYFENLTKLAEKSEQAAKKMQELINDFSEDKVATYTHEVHEIEREADQISHKILNELNHSFVTPIDREDIVSITEHLDNVCDGINALTYLFDTYAVSELRADTDKIAEYVVDATHALVVATQEFSKFKQSKVLKAKIDYVNEIEEKTDILYRSLIKELITKEENVMNVIKWKNIYEGFEVVVNNAEKSADILYGLVIKNT</sequence>
<dbReference type="InterPro" id="IPR018445">
    <property type="entry name" value="Put_Phosphate_transp_reg"/>
</dbReference>
<evidence type="ECO:0000313" key="2">
    <source>
        <dbReference type="EMBL" id="QCI85690.1"/>
    </source>
</evidence>
<dbReference type="Pfam" id="PF01865">
    <property type="entry name" value="PhoU_div"/>
    <property type="match status" value="1"/>
</dbReference>
<dbReference type="PANTHER" id="PTHR37298:SF1">
    <property type="entry name" value="UPF0111 PROTEIN YKAA"/>
    <property type="match status" value="1"/>
</dbReference>
<dbReference type="KEGG" id="vao:FA707_01320"/>
<gene>
    <name evidence="2" type="ORF">FA707_01320</name>
</gene>
<dbReference type="Proteomes" id="UP000298615">
    <property type="component" value="Chromosome"/>
</dbReference>
<proteinExistence type="inferred from homology"/>
<dbReference type="EMBL" id="CP039712">
    <property type="protein sequence ID" value="QCI85690.1"/>
    <property type="molecule type" value="Genomic_DNA"/>
</dbReference>
<evidence type="ECO:0000313" key="3">
    <source>
        <dbReference type="Proteomes" id="UP000298615"/>
    </source>
</evidence>
<evidence type="ECO:0000256" key="1">
    <source>
        <dbReference type="ARBA" id="ARBA00008591"/>
    </source>
</evidence>
<dbReference type="OrthoDB" id="9797568at2"/>